<feature type="binding site" evidence="1">
    <location>
        <position position="535"/>
    </location>
    <ligand>
        <name>Mg(2+)</name>
        <dbReference type="ChEBI" id="CHEBI:18420"/>
        <label>1</label>
    </ligand>
</feature>
<sequence length="626" mass="71242">MIRCLDACLVAQNQPQLEGFRFTLKDQACREPFDLNLAAPLEEVSQGSASKISYDLVLAASRQAAFHYQVAVLPHYRDKYFLELAVERYLDRFLELKRRRPSEFWVPTYDIDCIWHAHQLHPILYAEETERLCGQLLPHDDSVNDREEGSRLDNRWKATKAAWEEEFKNQGRAETSGCQQAPTVPMARVILLGLLLHVQAAPQLRNGTTAAPNWTDAVPVFQNGTKSGRSRVISKDVLRDKIMGYWVGQLVGNFMGLPFEFLYTDKPMPLEPQTYYDQRKAWGEHLRVNSDGRGSIPQRLSRLQGAYTDDDTDVEFVTIHALMEHGLDLNYKQIAGYWRNFMHIKVNGGDALWFANRVARENMDQGQLPPQTGSKGHNRYWWTIDPQLVNELWSAIYPGMVEKAVDRAEWGARITSDSWGTHPTRFYAALYSGAFFSDDVSKLYEMGRSQVPSWSPFHEALDNVRRWKEESPGDWKRTWYKIKDKYSRYPSNCGGLPWNCGVSAIINGAMGAMAFLYGHGDFRKTVGIAIAAGFDCDNQAATLAGVVGVMHGADAIPHDLTHRIAGNNWRQPFNNRYVNERRPPLARDQTNTDIVDKVVYLAERAIMQEGGHDLGNSWQVPVSHSL</sequence>
<evidence type="ECO:0000313" key="3">
    <source>
        <dbReference type="Proteomes" id="UP001178507"/>
    </source>
</evidence>
<organism evidence="2 3">
    <name type="scientific">Effrenium voratum</name>
    <dbReference type="NCBI Taxonomy" id="2562239"/>
    <lineage>
        <taxon>Eukaryota</taxon>
        <taxon>Sar</taxon>
        <taxon>Alveolata</taxon>
        <taxon>Dinophyceae</taxon>
        <taxon>Suessiales</taxon>
        <taxon>Symbiodiniaceae</taxon>
        <taxon>Effrenium</taxon>
    </lineage>
</organism>
<dbReference type="Gene3D" id="1.10.4080.10">
    <property type="entry name" value="ADP-ribosylation/Crystallin J1"/>
    <property type="match status" value="1"/>
</dbReference>
<dbReference type="Proteomes" id="UP001178507">
    <property type="component" value="Unassembled WGS sequence"/>
</dbReference>
<keyword evidence="3" id="KW-1185">Reference proteome</keyword>
<dbReference type="Pfam" id="PF03747">
    <property type="entry name" value="ADP_ribosyl_GH"/>
    <property type="match status" value="1"/>
</dbReference>
<evidence type="ECO:0008006" key="4">
    <source>
        <dbReference type="Google" id="ProtNLM"/>
    </source>
</evidence>
<dbReference type="PANTHER" id="PTHR34365:SF7">
    <property type="entry name" value="GLYCINE-RICH DOMAIN-CONTAINING PROTEIN 1"/>
    <property type="match status" value="1"/>
</dbReference>
<keyword evidence="1" id="KW-0479">Metal-binding</keyword>
<name>A0AA36HYF2_9DINO</name>
<dbReference type="GO" id="GO:0046872">
    <property type="term" value="F:metal ion binding"/>
    <property type="evidence" value="ECO:0007669"/>
    <property type="project" value="UniProtKB-KW"/>
</dbReference>
<proteinExistence type="predicted"/>
<keyword evidence="1" id="KW-0460">Magnesium</keyword>
<dbReference type="SUPFAM" id="SSF101478">
    <property type="entry name" value="ADP-ribosylglycohydrolase"/>
    <property type="match status" value="1"/>
</dbReference>
<reference evidence="2" key="1">
    <citation type="submission" date="2023-08" db="EMBL/GenBank/DDBJ databases">
        <authorList>
            <person name="Chen Y."/>
            <person name="Shah S."/>
            <person name="Dougan E. K."/>
            <person name="Thang M."/>
            <person name="Chan C."/>
        </authorList>
    </citation>
    <scope>NUCLEOTIDE SEQUENCE</scope>
</reference>
<accession>A0AA36HYF2</accession>
<dbReference type="EMBL" id="CAUJNA010000429">
    <property type="protein sequence ID" value="CAJ1376912.1"/>
    <property type="molecule type" value="Genomic_DNA"/>
</dbReference>
<protein>
    <recommendedName>
        <fullName evidence="4">ADP-ribosylglycohydrolase</fullName>
    </recommendedName>
</protein>
<dbReference type="AlphaFoldDB" id="A0AA36HYF2"/>
<evidence type="ECO:0000313" key="2">
    <source>
        <dbReference type="EMBL" id="CAJ1376912.1"/>
    </source>
</evidence>
<dbReference type="PANTHER" id="PTHR34365">
    <property type="entry name" value="ENOLASE (DUF1399)"/>
    <property type="match status" value="1"/>
</dbReference>
<gene>
    <name evidence="2" type="ORF">EVOR1521_LOCUS5853</name>
</gene>
<dbReference type="Pfam" id="PF07173">
    <property type="entry name" value="GRDP-like"/>
    <property type="match status" value="1"/>
</dbReference>
<dbReference type="InterPro" id="IPR036705">
    <property type="entry name" value="Ribosyl_crysJ1_sf"/>
</dbReference>
<feature type="binding site" evidence="1">
    <location>
        <position position="537"/>
    </location>
    <ligand>
        <name>Mg(2+)</name>
        <dbReference type="ChEBI" id="CHEBI:18420"/>
        <label>1</label>
    </ligand>
</feature>
<comment type="caution">
    <text evidence="2">The sequence shown here is derived from an EMBL/GenBank/DDBJ whole genome shotgun (WGS) entry which is preliminary data.</text>
</comment>
<dbReference type="InterPro" id="IPR005502">
    <property type="entry name" value="Ribosyl_crysJ1"/>
</dbReference>
<evidence type="ECO:0000256" key="1">
    <source>
        <dbReference type="PIRSR" id="PIRSR605502-1"/>
    </source>
</evidence>
<comment type="cofactor">
    <cofactor evidence="1">
        <name>Mg(2+)</name>
        <dbReference type="ChEBI" id="CHEBI:18420"/>
    </cofactor>
    <text evidence="1">Binds 2 magnesium ions per subunit.</text>
</comment>
<dbReference type="InterPro" id="IPR009836">
    <property type="entry name" value="GRDP-like"/>
</dbReference>